<dbReference type="InterPro" id="IPR011041">
    <property type="entry name" value="Quinoprot_gluc/sorb_DH_b-prop"/>
</dbReference>
<reference evidence="4" key="1">
    <citation type="submission" date="2023-07" db="EMBL/GenBank/DDBJ databases">
        <title>Novel species in the genus Lipingzhangella isolated from Sambhar Salt Lake.</title>
        <authorList>
            <person name="Jiya N."/>
            <person name="Kajale S."/>
            <person name="Sharma A."/>
        </authorList>
    </citation>
    <scope>NUCLEOTIDE SEQUENCE [LARGE SCALE GENOMIC DNA]</scope>
    <source>
        <strain evidence="4">LS1_29</strain>
    </source>
</reference>
<evidence type="ECO:0000313" key="3">
    <source>
        <dbReference type="EMBL" id="MDS1272399.1"/>
    </source>
</evidence>
<proteinExistence type="predicted"/>
<organism evidence="3 4">
    <name type="scientific">Lipingzhangella rawalii</name>
    <dbReference type="NCBI Taxonomy" id="2055835"/>
    <lineage>
        <taxon>Bacteria</taxon>
        <taxon>Bacillati</taxon>
        <taxon>Actinomycetota</taxon>
        <taxon>Actinomycetes</taxon>
        <taxon>Streptosporangiales</taxon>
        <taxon>Nocardiopsidaceae</taxon>
        <taxon>Lipingzhangella</taxon>
    </lineage>
</organism>
<keyword evidence="4" id="KW-1185">Reference proteome</keyword>
<sequence length="411" mass="43760">MNRTVLISGVATGLVVLAAGGGFLLLDENTADTPTTGTDEDPTAPDAPRVPDPQPEVDILAEGFDQPWGLDVLPGADRLLVTERPGALSLVDTASGEVTEIDGIPEVTAQGQGGLLDVAVHPDFPESDWIYLTYSAAAQDTDTTTHLARARLDPAAAQLVELEPLFAAEPSLPAHQHYGSTVAFGPDGMVYLTVGDRGDKNFDDHPAQDTTTTLGTTVRLEPDGSIPEDNPFVGAPGVADEIYSYGHRNVQAMAFHPQSGQLWQAEHGEEDGDEINVVQEGGNHGWPEAHTGCEYGTDTPIGDHPADREDIVDPVHYWECGSGGFPPSGMTFYQGEEFPSWQGDLLVGTLAGQYLARFTVDERRVEEADPLLDGEGMRIRNVAVGPSDGVLYVAVDDSDAPVLRITNAAEQ</sequence>
<dbReference type="InterPro" id="IPR011042">
    <property type="entry name" value="6-blade_b-propeller_TolB-like"/>
</dbReference>
<dbReference type="InterPro" id="IPR012938">
    <property type="entry name" value="Glc/Sorbosone_DH"/>
</dbReference>
<gene>
    <name evidence="3" type="ORF">RIF23_19095</name>
</gene>
<dbReference type="Gene3D" id="2.120.10.30">
    <property type="entry name" value="TolB, C-terminal domain"/>
    <property type="match status" value="1"/>
</dbReference>
<feature type="domain" description="Glucose/Sorbosone dehydrogenase" evidence="2">
    <location>
        <begin position="64"/>
        <end position="404"/>
    </location>
</feature>
<dbReference type="GO" id="GO:0016491">
    <property type="term" value="F:oxidoreductase activity"/>
    <property type="evidence" value="ECO:0007669"/>
    <property type="project" value="UniProtKB-KW"/>
</dbReference>
<comment type="caution">
    <text evidence="3">The sequence shown here is derived from an EMBL/GenBank/DDBJ whole genome shotgun (WGS) entry which is preliminary data.</text>
</comment>
<evidence type="ECO:0000256" key="1">
    <source>
        <dbReference type="SAM" id="MobiDB-lite"/>
    </source>
</evidence>
<dbReference type="EMBL" id="JAVLVT010000010">
    <property type="protein sequence ID" value="MDS1272399.1"/>
    <property type="molecule type" value="Genomic_DNA"/>
</dbReference>
<name>A0ABU2HAP0_9ACTN</name>
<dbReference type="PANTHER" id="PTHR19328:SF75">
    <property type="entry name" value="ALDOSE SUGAR DEHYDROGENASE YLII"/>
    <property type="match status" value="1"/>
</dbReference>
<protein>
    <submittedName>
        <fullName evidence="3">PQQ-dependent sugar dehydrogenase</fullName>
        <ecNumber evidence="3">1.1.5.-</ecNumber>
    </submittedName>
</protein>
<evidence type="ECO:0000313" key="4">
    <source>
        <dbReference type="Proteomes" id="UP001250214"/>
    </source>
</evidence>
<dbReference type="Pfam" id="PF07995">
    <property type="entry name" value="GSDH"/>
    <property type="match status" value="1"/>
</dbReference>
<dbReference type="EC" id="1.1.5.-" evidence="3"/>
<evidence type="ECO:0000259" key="2">
    <source>
        <dbReference type="Pfam" id="PF07995"/>
    </source>
</evidence>
<dbReference type="Proteomes" id="UP001250214">
    <property type="component" value="Unassembled WGS sequence"/>
</dbReference>
<dbReference type="SUPFAM" id="SSF50952">
    <property type="entry name" value="Soluble quinoprotein glucose dehydrogenase"/>
    <property type="match status" value="1"/>
</dbReference>
<accession>A0ABU2HAP0</accession>
<feature type="region of interest" description="Disordered" evidence="1">
    <location>
        <begin position="29"/>
        <end position="54"/>
    </location>
</feature>
<dbReference type="PANTHER" id="PTHR19328">
    <property type="entry name" value="HEDGEHOG-INTERACTING PROTEIN"/>
    <property type="match status" value="1"/>
</dbReference>
<keyword evidence="3" id="KW-0560">Oxidoreductase</keyword>
<dbReference type="RefSeq" id="WP_310913965.1">
    <property type="nucleotide sequence ID" value="NZ_JAVLVT010000010.1"/>
</dbReference>